<dbReference type="Gene3D" id="3.40.1090.10">
    <property type="entry name" value="Cytosolic phospholipase A2 catalytic domain"/>
    <property type="match status" value="2"/>
</dbReference>
<proteinExistence type="inferred from homology"/>
<sequence length="713" mass="79302">MGRFSVHAGGHPCAGLEQTDQRSTAPMPVDTLLAMSATAATPKSPNDAQSQTLPSICDSPAALSPGSSPTTLINNALSGDPATASAAYKGPSVYCSASFISSAVLSLAQKLVLPIVNVVHDVSRHYSQELYLRMTGTRNRVRYYRHLVDIANSYEQWAAAGYMLDRYEGSEVWKHTKESPHYDYKLINDRLKRLQLFRNGGLTADLMRTLRSSLTRSIGDMGNPHLYGNTHVGTKVLIEDYINEVTKQLNFIGDNVNEVTTPVKIEYFTDMQKSFGRTALLLSGGATFGLVHIGTIKALYEMRLLPRIITGASCGAIIAAAVCTNLDEELHKILDPEVLNIDVFETPREQGNILFRIVRLLKHGVLFDVEVITESMRCNLGDITFQEAFNRSRRILNITVSSSTNYEMPRLLNYLTAPNVLVWSAVAASCAVPFIYRSAPLMAKDKSGATKPWNPSGHRWIDGSVESDLPMQRISELFGVNHFIVAQVNPHVIPFMSWSNRAPSAFTSFVVQLGQLTQKELLHRLTQLDDLGIQDSYLSRIKSIICQKYWGDITIVPHLPWRKFARVLSNPTVDMVIDYTIDGERAIWPQIAIMRNHLQIELCLNQNILDLRERKFDKPVPKAPSPTDSVVAVEPRPTFSFGAPLVHSKTMQELRDFPEERASTAILQRASTSKLTSSNVVNLGADLTNETHGIGVRRNIRSSSDMRGMKTFD</sequence>
<evidence type="ECO:0000256" key="3">
    <source>
        <dbReference type="ARBA" id="ARBA00023098"/>
    </source>
</evidence>
<dbReference type="SUPFAM" id="SSF52151">
    <property type="entry name" value="FabD/lysophospholipase-like"/>
    <property type="match status" value="1"/>
</dbReference>
<evidence type="ECO:0000256" key="6">
    <source>
        <dbReference type="SAM" id="MobiDB-lite"/>
    </source>
</evidence>
<evidence type="ECO:0000256" key="4">
    <source>
        <dbReference type="PROSITE-ProRule" id="PRU01161"/>
    </source>
</evidence>
<dbReference type="Proteomes" id="UP001648503">
    <property type="component" value="Unassembled WGS sequence"/>
</dbReference>
<dbReference type="InterPro" id="IPR016035">
    <property type="entry name" value="Acyl_Trfase/lysoPLipase"/>
</dbReference>
<keyword evidence="2 4" id="KW-0442">Lipid degradation</keyword>
<keyword evidence="1 4" id="KW-0378">Hydrolase</keyword>
<feature type="domain" description="PNPLA" evidence="7">
    <location>
        <begin position="280"/>
        <end position="475"/>
    </location>
</feature>
<organism evidence="8 9">
    <name type="scientific">Batrachochytrium salamandrivorans</name>
    <dbReference type="NCBI Taxonomy" id="1357716"/>
    <lineage>
        <taxon>Eukaryota</taxon>
        <taxon>Fungi</taxon>
        <taxon>Fungi incertae sedis</taxon>
        <taxon>Chytridiomycota</taxon>
        <taxon>Chytridiomycota incertae sedis</taxon>
        <taxon>Chytridiomycetes</taxon>
        <taxon>Rhizophydiales</taxon>
        <taxon>Rhizophydiales incertae sedis</taxon>
        <taxon>Batrachochytrium</taxon>
    </lineage>
</organism>
<dbReference type="EC" id="3.1.1.-" evidence="5"/>
<name>A0ABQ8F1E5_9FUNG</name>
<feature type="active site" description="Nucleophile" evidence="4">
    <location>
        <position position="313"/>
    </location>
</feature>
<dbReference type="PANTHER" id="PTHR14226:SF10">
    <property type="entry name" value="TRIACYLGLYCEROL LIPASE 4-RELATED"/>
    <property type="match status" value="1"/>
</dbReference>
<evidence type="ECO:0000259" key="7">
    <source>
        <dbReference type="PROSITE" id="PS51635"/>
    </source>
</evidence>
<feature type="region of interest" description="Disordered" evidence="6">
    <location>
        <begin position="1"/>
        <end position="22"/>
    </location>
</feature>
<comment type="function">
    <text evidence="5">Lipid hydrolase.</text>
</comment>
<feature type="region of interest" description="Disordered" evidence="6">
    <location>
        <begin position="39"/>
        <end position="64"/>
    </location>
</feature>
<dbReference type="Pfam" id="PF11815">
    <property type="entry name" value="DUF3336"/>
    <property type="match status" value="1"/>
</dbReference>
<comment type="caution">
    <text evidence="8">The sequence shown here is derived from an EMBL/GenBank/DDBJ whole genome shotgun (WGS) entry which is preliminary data.</text>
</comment>
<dbReference type="InterPro" id="IPR021771">
    <property type="entry name" value="Triacylglycerol_lipase_N"/>
</dbReference>
<dbReference type="EMBL" id="JAFCIX010000436">
    <property type="protein sequence ID" value="KAH6590148.1"/>
    <property type="molecule type" value="Genomic_DNA"/>
</dbReference>
<evidence type="ECO:0000313" key="9">
    <source>
        <dbReference type="Proteomes" id="UP001648503"/>
    </source>
</evidence>
<gene>
    <name evidence="8" type="ORF">BASA50_009561</name>
</gene>
<dbReference type="InterPro" id="IPR050301">
    <property type="entry name" value="NTE"/>
</dbReference>
<accession>A0ABQ8F1E5</accession>
<dbReference type="PROSITE" id="PS51635">
    <property type="entry name" value="PNPLA"/>
    <property type="match status" value="1"/>
</dbReference>
<evidence type="ECO:0000256" key="1">
    <source>
        <dbReference type="ARBA" id="ARBA00022801"/>
    </source>
</evidence>
<evidence type="ECO:0000256" key="2">
    <source>
        <dbReference type="ARBA" id="ARBA00022963"/>
    </source>
</evidence>
<dbReference type="InterPro" id="IPR002641">
    <property type="entry name" value="PNPLA_dom"/>
</dbReference>
<dbReference type="PANTHER" id="PTHR14226">
    <property type="entry name" value="NEUROPATHY TARGET ESTERASE/SWISS CHEESE D.MELANOGASTER"/>
    <property type="match status" value="1"/>
</dbReference>
<protein>
    <recommendedName>
        <fullName evidence="5">Patatin-like phospholipase domain-containing protein</fullName>
        <ecNumber evidence="5">3.1.1.-</ecNumber>
    </recommendedName>
</protein>
<feature type="active site" description="Proton acceptor" evidence="4">
    <location>
        <position position="462"/>
    </location>
</feature>
<reference evidence="8 9" key="1">
    <citation type="submission" date="2021-02" db="EMBL/GenBank/DDBJ databases">
        <title>Variation within the Batrachochytrium salamandrivorans European outbreak.</title>
        <authorList>
            <person name="Kelly M."/>
            <person name="Pasmans F."/>
            <person name="Shea T.P."/>
            <person name="Munoz J.F."/>
            <person name="Carranza S."/>
            <person name="Cuomo C.A."/>
            <person name="Martel A."/>
        </authorList>
    </citation>
    <scope>NUCLEOTIDE SEQUENCE [LARGE SCALE GENOMIC DNA]</scope>
    <source>
        <strain evidence="8 9">AMFP18/2</strain>
    </source>
</reference>
<evidence type="ECO:0000256" key="5">
    <source>
        <dbReference type="RuleBase" id="RU362055"/>
    </source>
</evidence>
<comment type="subcellular location">
    <subcellularLocation>
        <location evidence="5">Membrane</location>
        <topology evidence="5">Single-pass membrane protein</topology>
    </subcellularLocation>
</comment>
<keyword evidence="3 4" id="KW-0443">Lipid metabolism</keyword>
<keyword evidence="9" id="KW-1185">Reference proteome</keyword>
<comment type="similarity">
    <text evidence="5">Belongs to the PLPL family.</text>
</comment>
<comment type="caution">
    <text evidence="4">Lacks conserved residue(s) required for the propagation of feature annotation.</text>
</comment>
<feature type="compositionally biased region" description="Polar residues" evidence="6">
    <location>
        <begin position="39"/>
        <end position="54"/>
    </location>
</feature>
<evidence type="ECO:0000313" key="8">
    <source>
        <dbReference type="EMBL" id="KAH6590148.1"/>
    </source>
</evidence>
<dbReference type="Pfam" id="PF01734">
    <property type="entry name" value="Patatin"/>
    <property type="match status" value="1"/>
</dbReference>
<feature type="short sequence motif" description="GXSXG" evidence="4">
    <location>
        <begin position="311"/>
        <end position="315"/>
    </location>
</feature>